<dbReference type="OrthoDB" id="19861at2759"/>
<evidence type="ECO:0000259" key="4">
    <source>
        <dbReference type="Pfam" id="PF20147"/>
    </source>
</evidence>
<dbReference type="PANTHER" id="PTHR33129">
    <property type="entry name" value="PROTEIN KINASE DOMAIN-CONTAINING PROTEIN-RELATED"/>
    <property type="match status" value="1"/>
</dbReference>
<evidence type="ECO:0000313" key="5">
    <source>
        <dbReference type="EMBL" id="PKY57775.1"/>
    </source>
</evidence>
<dbReference type="VEuPathDB" id="FungiDB:FUN_010489"/>
<dbReference type="GO" id="GO:0005576">
    <property type="term" value="C:extracellular region"/>
    <property type="evidence" value="ECO:0007669"/>
    <property type="project" value="UniProtKB-SubCell"/>
</dbReference>
<dbReference type="EMBL" id="LLXI01002695">
    <property type="protein sequence ID" value="PKY57775.1"/>
    <property type="molecule type" value="Genomic_DNA"/>
</dbReference>
<dbReference type="VEuPathDB" id="FungiDB:RhiirA1_503530"/>
<reference evidence="5 6" key="1">
    <citation type="submission" date="2015-10" db="EMBL/GenBank/DDBJ databases">
        <title>Genome analyses suggest a sexual origin of heterokaryosis in a supposedly ancient asexual fungus.</title>
        <authorList>
            <person name="Ropars J."/>
            <person name="Sedzielewska K."/>
            <person name="Noel J."/>
            <person name="Charron P."/>
            <person name="Farinelli L."/>
            <person name="Marton T."/>
            <person name="Kruger M."/>
            <person name="Pelin A."/>
            <person name="Brachmann A."/>
            <person name="Corradi N."/>
        </authorList>
    </citation>
    <scope>NUCLEOTIDE SEQUENCE [LARGE SCALE GENOMIC DNA]</scope>
    <source>
        <strain evidence="5 6">A4</strain>
    </source>
</reference>
<dbReference type="VEuPathDB" id="FungiDB:FUN_022283"/>
<dbReference type="Pfam" id="PF20147">
    <property type="entry name" value="Crinkler"/>
    <property type="match status" value="1"/>
</dbReference>
<keyword evidence="3" id="KW-0964">Secreted</keyword>
<dbReference type="InterPro" id="IPR052980">
    <property type="entry name" value="Crinkler_effector"/>
</dbReference>
<dbReference type="Proteomes" id="UP000234323">
    <property type="component" value="Unassembled WGS sequence"/>
</dbReference>
<dbReference type="VEuPathDB" id="FungiDB:RhiirFUN_025741"/>
<evidence type="ECO:0000313" key="6">
    <source>
        <dbReference type="Proteomes" id="UP000234323"/>
    </source>
</evidence>
<feature type="domain" description="Crinkler effector protein N-terminal" evidence="4">
    <location>
        <begin position="3"/>
        <end position="102"/>
    </location>
</feature>
<evidence type="ECO:0000256" key="1">
    <source>
        <dbReference type="ARBA" id="ARBA00004340"/>
    </source>
</evidence>
<comment type="subcellular location">
    <subcellularLocation>
        <location evidence="1">Host cell</location>
    </subcellularLocation>
    <subcellularLocation>
        <location evidence="2">Secreted</location>
    </subcellularLocation>
</comment>
<comment type="caution">
    <text evidence="5">The sequence shown here is derived from an EMBL/GenBank/DDBJ whole genome shotgun (WGS) entry which is preliminary data.</text>
</comment>
<proteinExistence type="predicted"/>
<dbReference type="GO" id="GO:0043657">
    <property type="term" value="C:host cell"/>
    <property type="evidence" value="ECO:0007669"/>
    <property type="project" value="UniProtKB-SubCell"/>
</dbReference>
<dbReference type="VEuPathDB" id="FungiDB:FUN_022284"/>
<protein>
    <recommendedName>
        <fullName evidence="4">Crinkler effector protein N-terminal domain-containing protein</fullName>
    </recommendedName>
</protein>
<dbReference type="PANTHER" id="PTHR33129:SF1">
    <property type="entry name" value="ATP-BINDING PROTEIN"/>
    <property type="match status" value="1"/>
</dbReference>
<dbReference type="InterPro" id="IPR045379">
    <property type="entry name" value="Crinkler_N"/>
</dbReference>
<gene>
    <name evidence="5" type="ORF">RhiirA4_549798</name>
</gene>
<keyword evidence="6" id="KW-1185">Reference proteome</keyword>
<accession>A0A2I1HFY6</accession>
<sequence>MSVTLLCLVKGNTHANVFSVKISRDEPVSELKKAIKAEKQNDFAGVDADKLKLWKVEFGGDHLDDQLKNLALKDSDELSAIDEIGDYWFEKPPKKHIHVIVEPPATEDYGQHVKLNNEGVNRFWRVLENATCENFLRLPENIRFLGKKQGPSALFIRKCYLDLKDVVFDDKITKLRITGNPGIGKTYFGYYLLYLLAGLDVTVVYDNQKESNPIVFESGKNAFISNSEIIKPYLQNSKVWYIVDGKEPKSVDAKTILICSPKRNYYNKFDNYEGVVVARFMPIWSWEEIKQCRKGLYNYEVEKKLAKDLFLMWGGIPRYVLEKAKDITSQQKLTDAILACDMDIFKYIGESSVERTTTSHMVVHNYVNLPLSDDDELNEVELNQCTREQLKLDRYGDPPYTKTILRFASHYVRKRVTEQLEENIRARLREQIKAGEGSPLLGSAFEYIAHKILRNGGKFDVRPLDEYDNDDDDDDDDDANAKVDLVRQDQLLYFNKKNINVIRDGVYFQPQEKNFPSLDSVIAPNRVFQMTVSRIHPIKMSGLKLLHDKFGGNSADHLIYYYFVVPERIYDRYEVQKFVNSKDDPAQTIPKWIKDRIFQYVLKIKL</sequence>
<dbReference type="AlphaFoldDB" id="A0A2I1HFY6"/>
<evidence type="ECO:0000256" key="2">
    <source>
        <dbReference type="ARBA" id="ARBA00004613"/>
    </source>
</evidence>
<name>A0A2I1HFY6_9GLOM</name>
<organism evidence="5 6">
    <name type="scientific">Rhizophagus irregularis</name>
    <dbReference type="NCBI Taxonomy" id="588596"/>
    <lineage>
        <taxon>Eukaryota</taxon>
        <taxon>Fungi</taxon>
        <taxon>Fungi incertae sedis</taxon>
        <taxon>Mucoromycota</taxon>
        <taxon>Glomeromycotina</taxon>
        <taxon>Glomeromycetes</taxon>
        <taxon>Glomerales</taxon>
        <taxon>Glomeraceae</taxon>
        <taxon>Rhizophagus</taxon>
    </lineage>
</organism>
<evidence type="ECO:0000256" key="3">
    <source>
        <dbReference type="ARBA" id="ARBA00022525"/>
    </source>
</evidence>